<gene>
    <name evidence="20" type="ORF">MNBD_GAMMA03-2084</name>
</gene>
<keyword evidence="14" id="KW-0829">Tyrosine-protein kinase</keyword>
<comment type="subcellular location">
    <subcellularLocation>
        <location evidence="1">Cell inner membrane</location>
        <topology evidence="1">Multi-pass membrane protein</topology>
    </subcellularLocation>
</comment>
<dbReference type="InterPro" id="IPR027417">
    <property type="entry name" value="P-loop_NTPase"/>
</dbReference>
<dbReference type="PANTHER" id="PTHR32309">
    <property type="entry name" value="TYROSINE-PROTEIN KINASE"/>
    <property type="match status" value="1"/>
</dbReference>
<keyword evidence="16" id="KW-0175">Coiled coil</keyword>
<evidence type="ECO:0000256" key="11">
    <source>
        <dbReference type="ARBA" id="ARBA00022840"/>
    </source>
</evidence>
<evidence type="ECO:0000256" key="6">
    <source>
        <dbReference type="ARBA" id="ARBA00022519"/>
    </source>
</evidence>
<comment type="catalytic activity">
    <reaction evidence="15">
        <text>L-tyrosyl-[protein] + ATP = O-phospho-L-tyrosyl-[protein] + ADP + H(+)</text>
        <dbReference type="Rhea" id="RHEA:10596"/>
        <dbReference type="Rhea" id="RHEA-COMP:10136"/>
        <dbReference type="Rhea" id="RHEA-COMP:20101"/>
        <dbReference type="ChEBI" id="CHEBI:15378"/>
        <dbReference type="ChEBI" id="CHEBI:30616"/>
        <dbReference type="ChEBI" id="CHEBI:46858"/>
        <dbReference type="ChEBI" id="CHEBI:61978"/>
        <dbReference type="ChEBI" id="CHEBI:456216"/>
        <dbReference type="EC" id="2.7.10.2"/>
    </reaction>
</comment>
<dbReference type="SUPFAM" id="SSF52540">
    <property type="entry name" value="P-loop containing nucleoside triphosphate hydrolases"/>
    <property type="match status" value="1"/>
</dbReference>
<keyword evidence="6" id="KW-0997">Cell inner membrane</keyword>
<keyword evidence="7" id="KW-0808">Transferase</keyword>
<dbReference type="CDD" id="cd05387">
    <property type="entry name" value="BY-kinase"/>
    <property type="match status" value="1"/>
</dbReference>
<feature type="transmembrane region" description="Helical" evidence="17">
    <location>
        <begin position="21"/>
        <end position="39"/>
    </location>
</feature>
<dbReference type="PANTHER" id="PTHR32309:SF13">
    <property type="entry name" value="FERRIC ENTEROBACTIN TRANSPORT PROTEIN FEPE"/>
    <property type="match status" value="1"/>
</dbReference>
<evidence type="ECO:0000256" key="1">
    <source>
        <dbReference type="ARBA" id="ARBA00004429"/>
    </source>
</evidence>
<keyword evidence="12 17" id="KW-1133">Transmembrane helix</keyword>
<comment type="similarity">
    <text evidence="3">Belongs to the etk/wzc family.</text>
</comment>
<dbReference type="NCBIfam" id="TIGR01007">
    <property type="entry name" value="eps_fam"/>
    <property type="match status" value="1"/>
</dbReference>
<feature type="coiled-coil region" evidence="16">
    <location>
        <begin position="172"/>
        <end position="199"/>
    </location>
</feature>
<evidence type="ECO:0000256" key="16">
    <source>
        <dbReference type="SAM" id="Coils"/>
    </source>
</evidence>
<keyword evidence="10" id="KW-0418">Kinase</keyword>
<evidence type="ECO:0000313" key="20">
    <source>
        <dbReference type="EMBL" id="VAW48337.1"/>
    </source>
</evidence>
<dbReference type="GO" id="GO:0004715">
    <property type="term" value="F:non-membrane spanning protein tyrosine kinase activity"/>
    <property type="evidence" value="ECO:0007669"/>
    <property type="project" value="UniProtKB-EC"/>
</dbReference>
<evidence type="ECO:0000256" key="5">
    <source>
        <dbReference type="ARBA" id="ARBA00022475"/>
    </source>
</evidence>
<dbReference type="InterPro" id="IPR003856">
    <property type="entry name" value="LPS_length_determ_N"/>
</dbReference>
<name>A0A3B0WC89_9ZZZZ</name>
<dbReference type="GO" id="GO:0005886">
    <property type="term" value="C:plasma membrane"/>
    <property type="evidence" value="ECO:0007669"/>
    <property type="project" value="UniProtKB-SubCell"/>
</dbReference>
<comment type="similarity">
    <text evidence="2">Belongs to the CpsD/CapB family.</text>
</comment>
<evidence type="ECO:0000256" key="9">
    <source>
        <dbReference type="ARBA" id="ARBA00022741"/>
    </source>
</evidence>
<evidence type="ECO:0000256" key="14">
    <source>
        <dbReference type="ARBA" id="ARBA00023137"/>
    </source>
</evidence>
<evidence type="ECO:0000256" key="12">
    <source>
        <dbReference type="ARBA" id="ARBA00022989"/>
    </source>
</evidence>
<dbReference type="InterPro" id="IPR025669">
    <property type="entry name" value="AAA_dom"/>
</dbReference>
<dbReference type="Pfam" id="PF13614">
    <property type="entry name" value="AAA_31"/>
    <property type="match status" value="1"/>
</dbReference>
<dbReference type="GO" id="GO:0005524">
    <property type="term" value="F:ATP binding"/>
    <property type="evidence" value="ECO:0007669"/>
    <property type="project" value="UniProtKB-KW"/>
</dbReference>
<keyword evidence="13 17" id="KW-0472">Membrane</keyword>
<evidence type="ECO:0000256" key="15">
    <source>
        <dbReference type="ARBA" id="ARBA00051245"/>
    </source>
</evidence>
<accession>A0A3B0WC89</accession>
<proteinExistence type="inferred from homology"/>
<keyword evidence="8 17" id="KW-0812">Transmembrane</keyword>
<keyword evidence="11" id="KW-0067">ATP-binding</keyword>
<dbReference type="Pfam" id="PF02706">
    <property type="entry name" value="Wzz"/>
    <property type="match status" value="1"/>
</dbReference>
<organism evidence="20">
    <name type="scientific">hydrothermal vent metagenome</name>
    <dbReference type="NCBI Taxonomy" id="652676"/>
    <lineage>
        <taxon>unclassified sequences</taxon>
        <taxon>metagenomes</taxon>
        <taxon>ecological metagenomes</taxon>
    </lineage>
</organism>
<sequence length="756" mass="85691">MENPEITLSEYWRIIRKRKMTIVFVFVSVMISTAIFTKLQTPVYQAALELKIEKQLPVIPTLTPQASLLRSGKTINLSTEMRLIKSLPVMRKVVERMEVLPADSESREKRIHALSLSYQNRVSVNQIGDTDIISISVTSSNPEKVALMTTAIADVYVVENTEGRKRQSKAVIEYINRQLASYQKQITIEEERLQKFKQNEKVFEVTEDVKAVLDRLTIEGSFEFESEMLQIENNLKALDAVFKDRRDEGGFSEILNSEALVENFIFTGLKRRLLELEFERFLLLIDYTEKHPDVIGQDQVINEVKNKIVEMLKGFSKDSISVDMEADLALIIKDLFLKNRKEVLFRIVNRFYGDSGSLSSDQLRYVSLKRNIERLLEAHDKLSKQREDALLSLAKVIDDVVTVVSPANVPSKPIKPNVMVNYVVSSAVGLLLGIIICFVKESIDSSVSTISDVEEELKLSILGVIPHMKKEEVLIGKEDDYDVKDKKLLYQKLRLVTVMDPKSWPAESLKMLRTNLVQLMKTKNLKTILFTSSDKQEGKSTIVTNMALAMAQLGKKTVLVGSNMRRPTSYKIFGLERDPGLSDILMGNVSWKEAINTSVDVLCGGLSIDHLLHIPGLDNLKVITCGQAVDNISELINSEAYDKLLKELKEYFDVVIVDCSPVMAVPDAITLCDKVDGVVLVYKVGHTAKDVLNRAKLNLLKANANLLGIVLNDIKTEAQVGYSAYYYRYYSETDEKNRKELKKKKWKRPLDFKSKV</sequence>
<feature type="domain" description="Polysaccharide chain length determinant N-terminal" evidence="18">
    <location>
        <begin position="5"/>
        <end position="95"/>
    </location>
</feature>
<feature type="coiled-coil region" evidence="16">
    <location>
        <begin position="365"/>
        <end position="392"/>
    </location>
</feature>
<evidence type="ECO:0000256" key="4">
    <source>
        <dbReference type="ARBA" id="ARBA00011903"/>
    </source>
</evidence>
<evidence type="ECO:0000256" key="3">
    <source>
        <dbReference type="ARBA" id="ARBA00008883"/>
    </source>
</evidence>
<feature type="domain" description="AAA" evidence="19">
    <location>
        <begin position="538"/>
        <end position="672"/>
    </location>
</feature>
<evidence type="ECO:0000256" key="2">
    <source>
        <dbReference type="ARBA" id="ARBA00007316"/>
    </source>
</evidence>
<keyword evidence="5" id="KW-1003">Cell membrane</keyword>
<keyword evidence="9" id="KW-0547">Nucleotide-binding</keyword>
<dbReference type="EMBL" id="UOFC01000203">
    <property type="protein sequence ID" value="VAW48337.1"/>
    <property type="molecule type" value="Genomic_DNA"/>
</dbReference>
<evidence type="ECO:0000256" key="7">
    <source>
        <dbReference type="ARBA" id="ARBA00022679"/>
    </source>
</evidence>
<evidence type="ECO:0000259" key="18">
    <source>
        <dbReference type="Pfam" id="PF02706"/>
    </source>
</evidence>
<evidence type="ECO:0000256" key="17">
    <source>
        <dbReference type="SAM" id="Phobius"/>
    </source>
</evidence>
<evidence type="ECO:0000256" key="10">
    <source>
        <dbReference type="ARBA" id="ARBA00022777"/>
    </source>
</evidence>
<evidence type="ECO:0000256" key="13">
    <source>
        <dbReference type="ARBA" id="ARBA00023136"/>
    </source>
</evidence>
<evidence type="ECO:0000259" key="19">
    <source>
        <dbReference type="Pfam" id="PF13614"/>
    </source>
</evidence>
<evidence type="ECO:0000256" key="8">
    <source>
        <dbReference type="ARBA" id="ARBA00022692"/>
    </source>
</evidence>
<dbReference type="InterPro" id="IPR050445">
    <property type="entry name" value="Bact_polysacc_biosynth/exp"/>
</dbReference>
<dbReference type="Gene3D" id="3.40.50.300">
    <property type="entry name" value="P-loop containing nucleotide triphosphate hydrolases"/>
    <property type="match status" value="1"/>
</dbReference>
<protein>
    <recommendedName>
        <fullName evidence="4">non-specific protein-tyrosine kinase</fullName>
        <ecNumber evidence="4">2.7.10.2</ecNumber>
    </recommendedName>
</protein>
<dbReference type="AlphaFoldDB" id="A0A3B0WC89"/>
<reference evidence="20" key="1">
    <citation type="submission" date="2018-06" db="EMBL/GenBank/DDBJ databases">
        <authorList>
            <person name="Zhirakovskaya E."/>
        </authorList>
    </citation>
    <scope>NUCLEOTIDE SEQUENCE</scope>
</reference>
<dbReference type="InterPro" id="IPR005702">
    <property type="entry name" value="Wzc-like_C"/>
</dbReference>
<dbReference type="EC" id="2.7.10.2" evidence="4"/>